<sequence length="153" mass="17426">MRRPADRVRHAVSFEVIGLSIITPLAAWVFDKPMSDIGVIAIVGATIATVWNYLYNLGFDHLMVWLRGSVHKTVGIRVVHAIIFETGLLLILLPFIAWQLEIGLWEALVMDISFALFYLVYTFVFNWLYDIVFPIDDARTQDASENAEREGAR</sequence>
<reference evidence="3 4" key="1">
    <citation type="submission" date="2014-05" db="EMBL/GenBank/DDBJ databases">
        <title>Draft Genome Sequence of Nitratireductor basaltis Strain UMTGB225, A Marine Bacterium Isolated from Green Barrel Tunicate.</title>
        <authorList>
            <person name="Gan H.Y."/>
        </authorList>
    </citation>
    <scope>NUCLEOTIDE SEQUENCE [LARGE SCALE GENOMIC DNA]</scope>
    <source>
        <strain evidence="3 4">UMTGB225</strain>
    </source>
</reference>
<feature type="transmembrane region" description="Helical" evidence="1">
    <location>
        <begin position="108"/>
        <end position="129"/>
    </location>
</feature>
<feature type="transmembrane region" description="Helical" evidence="1">
    <location>
        <begin position="36"/>
        <end position="54"/>
    </location>
</feature>
<dbReference type="RefSeq" id="WP_036485162.1">
    <property type="nucleotide sequence ID" value="NZ_JMQM01000002.1"/>
</dbReference>
<feature type="domain" description="Chlorhexidine efflux transporter" evidence="2">
    <location>
        <begin position="72"/>
        <end position="134"/>
    </location>
</feature>
<protein>
    <submittedName>
        <fullName evidence="3">Putative membrane protein</fullName>
    </submittedName>
</protein>
<keyword evidence="4" id="KW-1185">Reference proteome</keyword>
<evidence type="ECO:0000259" key="2">
    <source>
        <dbReference type="Pfam" id="PF05232"/>
    </source>
</evidence>
<dbReference type="eggNOG" id="COG4125">
    <property type="taxonomic scope" value="Bacteria"/>
</dbReference>
<gene>
    <name evidence="3" type="ORF">EL18_02685</name>
</gene>
<feature type="transmembrane region" description="Helical" evidence="1">
    <location>
        <begin position="12"/>
        <end position="30"/>
    </location>
</feature>
<feature type="transmembrane region" description="Helical" evidence="1">
    <location>
        <begin position="74"/>
        <end position="96"/>
    </location>
</feature>
<dbReference type="EMBL" id="JMQM01000002">
    <property type="protein sequence ID" value="KFB08434.1"/>
    <property type="molecule type" value="Genomic_DNA"/>
</dbReference>
<feature type="domain" description="Chlorhexidine efflux transporter" evidence="2">
    <location>
        <begin position="2"/>
        <end position="63"/>
    </location>
</feature>
<dbReference type="InterPro" id="IPR007896">
    <property type="entry name" value="BTP_bacteria"/>
</dbReference>
<dbReference type="PATRIC" id="fig|472175.3.peg.2677"/>
<keyword evidence="1" id="KW-1133">Transmembrane helix</keyword>
<dbReference type="InterPro" id="IPR058208">
    <property type="entry name" value="PACE"/>
</dbReference>
<dbReference type="AlphaFoldDB" id="A0A084U648"/>
<name>A0A084U648_9HYPH</name>
<keyword evidence="1" id="KW-0472">Membrane</keyword>
<dbReference type="OrthoDB" id="1631120at2"/>
<evidence type="ECO:0000313" key="4">
    <source>
        <dbReference type="Proteomes" id="UP000053675"/>
    </source>
</evidence>
<evidence type="ECO:0000256" key="1">
    <source>
        <dbReference type="SAM" id="Phobius"/>
    </source>
</evidence>
<comment type="caution">
    <text evidence="3">The sequence shown here is derived from an EMBL/GenBank/DDBJ whole genome shotgun (WGS) entry which is preliminary data.</text>
</comment>
<accession>A0A084U648</accession>
<proteinExistence type="predicted"/>
<evidence type="ECO:0000313" key="3">
    <source>
        <dbReference type="EMBL" id="KFB08434.1"/>
    </source>
</evidence>
<dbReference type="NCBIfam" id="NF033664">
    <property type="entry name" value="PACE_transport"/>
    <property type="match status" value="1"/>
</dbReference>
<dbReference type="Pfam" id="PF05232">
    <property type="entry name" value="BTP"/>
    <property type="match status" value="2"/>
</dbReference>
<dbReference type="Proteomes" id="UP000053675">
    <property type="component" value="Unassembled WGS sequence"/>
</dbReference>
<keyword evidence="1" id="KW-0812">Transmembrane</keyword>
<organism evidence="3 4">
    <name type="scientific">Nitratireductor basaltis</name>
    <dbReference type="NCBI Taxonomy" id="472175"/>
    <lineage>
        <taxon>Bacteria</taxon>
        <taxon>Pseudomonadati</taxon>
        <taxon>Pseudomonadota</taxon>
        <taxon>Alphaproteobacteria</taxon>
        <taxon>Hyphomicrobiales</taxon>
        <taxon>Phyllobacteriaceae</taxon>
        <taxon>Nitratireductor</taxon>
    </lineage>
</organism>